<name>A0ABV2JAG1_9FIRM</name>
<gene>
    <name evidence="2" type="ORF">ABID14_001408</name>
</gene>
<dbReference type="InterPro" id="IPR025404">
    <property type="entry name" value="DUF4130"/>
</dbReference>
<dbReference type="InterPro" id="IPR023875">
    <property type="entry name" value="DNA_repair_put"/>
</dbReference>
<evidence type="ECO:0000313" key="3">
    <source>
        <dbReference type="Proteomes" id="UP001549162"/>
    </source>
</evidence>
<dbReference type="Proteomes" id="UP001549162">
    <property type="component" value="Unassembled WGS sequence"/>
</dbReference>
<evidence type="ECO:0000313" key="2">
    <source>
        <dbReference type="EMBL" id="MET3617774.1"/>
    </source>
</evidence>
<evidence type="ECO:0000259" key="1">
    <source>
        <dbReference type="Pfam" id="PF13566"/>
    </source>
</evidence>
<dbReference type="NCBIfam" id="TIGR03915">
    <property type="entry name" value="SAM_7_link_chp"/>
    <property type="match status" value="1"/>
</dbReference>
<accession>A0ABV2JAG1</accession>
<sequence>MNNYHFFNYDNTLEGLFTLVFEKYKCIEHAYIKPTSVQTNFFDDVNFVVTDLSKADRVKKSITKNFGNYFLTQILYVYCSYHDNKEDIIAKTIKGMYVYGKDFLYSSNKFAVEFNKIVKKVAREIHTFKGLLRFKEIEGGVLFAEFSPDSDILYFLIRHFKERMPDENFIIYDSYRNYAAFYFDKKVEFISVENFDIKETSEEKFFKDIWCNFYNSVSIKERKNTKLMKNNMPIKYWKYLPEKNNIKIL</sequence>
<protein>
    <submittedName>
        <fullName evidence="2">DNA metabolism protein</fullName>
    </submittedName>
</protein>
<comment type="caution">
    <text evidence="2">The sequence shown here is derived from an EMBL/GenBank/DDBJ whole genome shotgun (WGS) entry which is preliminary data.</text>
</comment>
<reference evidence="2 3" key="1">
    <citation type="submission" date="2024-06" db="EMBL/GenBank/DDBJ databases">
        <title>Genomic Encyclopedia of Type Strains, Phase IV (KMG-IV): sequencing the most valuable type-strain genomes for metagenomic binning, comparative biology and taxonomic classification.</title>
        <authorList>
            <person name="Goeker M."/>
        </authorList>
    </citation>
    <scope>NUCLEOTIDE SEQUENCE [LARGE SCALE GENOMIC DNA]</scope>
    <source>
        <strain evidence="2 3">DSM 21460</strain>
    </source>
</reference>
<dbReference type="EMBL" id="JBEPMA010000008">
    <property type="protein sequence ID" value="MET3617774.1"/>
    <property type="molecule type" value="Genomic_DNA"/>
</dbReference>
<keyword evidence="3" id="KW-1185">Reference proteome</keyword>
<organism evidence="2 3">
    <name type="scientific">Peptoniphilus olsenii</name>
    <dbReference type="NCBI Taxonomy" id="411570"/>
    <lineage>
        <taxon>Bacteria</taxon>
        <taxon>Bacillati</taxon>
        <taxon>Bacillota</taxon>
        <taxon>Tissierellia</taxon>
        <taxon>Tissierellales</taxon>
        <taxon>Peptoniphilaceae</taxon>
        <taxon>Peptoniphilus</taxon>
    </lineage>
</organism>
<feature type="domain" description="DUF4130" evidence="1">
    <location>
        <begin position="84"/>
        <end position="242"/>
    </location>
</feature>
<proteinExistence type="predicted"/>
<dbReference type="Pfam" id="PF13566">
    <property type="entry name" value="DUF4130"/>
    <property type="match status" value="1"/>
</dbReference>
<dbReference type="RefSeq" id="WP_354368530.1">
    <property type="nucleotide sequence ID" value="NZ_JBEPMA010000008.1"/>
</dbReference>